<name>A0ABQ4RTE7_9HYPH</name>
<comment type="caution">
    <text evidence="2">The sequence shown here is derived from an EMBL/GenBank/DDBJ whole genome shotgun (WGS) entry which is preliminary data.</text>
</comment>
<dbReference type="EMBL" id="BPQP01000017">
    <property type="protein sequence ID" value="GJD93984.1"/>
    <property type="molecule type" value="Genomic_DNA"/>
</dbReference>
<reference evidence="2" key="1">
    <citation type="journal article" date="2021" name="Front. Microbiol.">
        <title>Comprehensive Comparative Genomics and Phenotyping of Methylobacterium Species.</title>
        <authorList>
            <person name="Alessa O."/>
            <person name="Ogura Y."/>
            <person name="Fujitani Y."/>
            <person name="Takami H."/>
            <person name="Hayashi T."/>
            <person name="Sahin N."/>
            <person name="Tani A."/>
        </authorList>
    </citation>
    <scope>NUCLEOTIDE SEQUENCE</scope>
    <source>
        <strain evidence="2">DSM 19015</strain>
    </source>
</reference>
<dbReference type="SFLD" id="SFLDG01150">
    <property type="entry name" value="Main.1:_Beta-like"/>
    <property type="match status" value="1"/>
</dbReference>
<dbReference type="Pfam" id="PF02798">
    <property type="entry name" value="GST_N"/>
    <property type="match status" value="1"/>
</dbReference>
<sequence length="180" mass="20003">MKAGEQWAPAFLSINPLGKVPAIEHGDVVVTEQAAIFIYLADLYPEAKLAPALGDPLRGCYLRWLVLYGSSFEPAVVDQAMKRGPGPQSMSPYGSYDALMDLLTSQVRKGPYLFGKRFTAADVLWATALGWTMNLKLVPSKLELLRYVERFRTRSAVARAEAIDESLSRRLESDYETRTG</sequence>
<dbReference type="SUPFAM" id="SSF47616">
    <property type="entry name" value="GST C-terminal domain-like"/>
    <property type="match status" value="1"/>
</dbReference>
<dbReference type="InterPro" id="IPR040079">
    <property type="entry name" value="Glutathione_S-Trfase"/>
</dbReference>
<dbReference type="CDD" id="cd03046">
    <property type="entry name" value="GST_N_GTT1_like"/>
    <property type="match status" value="1"/>
</dbReference>
<protein>
    <recommendedName>
        <fullName evidence="1">GST N-terminal domain-containing protein</fullName>
    </recommendedName>
</protein>
<dbReference type="CDD" id="cd03207">
    <property type="entry name" value="GST_C_8"/>
    <property type="match status" value="1"/>
</dbReference>
<dbReference type="SFLD" id="SFLDG00358">
    <property type="entry name" value="Main_(cytGST)"/>
    <property type="match status" value="1"/>
</dbReference>
<dbReference type="Gene3D" id="1.20.1050.10">
    <property type="match status" value="1"/>
</dbReference>
<dbReference type="Proteomes" id="UP001055125">
    <property type="component" value="Unassembled WGS sequence"/>
</dbReference>
<dbReference type="SUPFAM" id="SSF52833">
    <property type="entry name" value="Thioredoxin-like"/>
    <property type="match status" value="1"/>
</dbReference>
<dbReference type="PANTHER" id="PTHR44051">
    <property type="entry name" value="GLUTATHIONE S-TRANSFERASE-RELATED"/>
    <property type="match status" value="1"/>
</dbReference>
<organism evidence="2 3">
    <name type="scientific">Methylobacterium iners</name>
    <dbReference type="NCBI Taxonomy" id="418707"/>
    <lineage>
        <taxon>Bacteria</taxon>
        <taxon>Pseudomonadati</taxon>
        <taxon>Pseudomonadota</taxon>
        <taxon>Alphaproteobacteria</taxon>
        <taxon>Hyphomicrobiales</taxon>
        <taxon>Methylobacteriaceae</taxon>
        <taxon>Methylobacterium</taxon>
    </lineage>
</organism>
<dbReference type="InterPro" id="IPR036249">
    <property type="entry name" value="Thioredoxin-like_sf"/>
</dbReference>
<proteinExistence type="predicted"/>
<reference evidence="2" key="2">
    <citation type="submission" date="2021-08" db="EMBL/GenBank/DDBJ databases">
        <authorList>
            <person name="Tani A."/>
            <person name="Ola A."/>
            <person name="Ogura Y."/>
            <person name="Katsura K."/>
            <person name="Hayashi T."/>
        </authorList>
    </citation>
    <scope>NUCLEOTIDE SEQUENCE</scope>
    <source>
        <strain evidence="2">DSM 19015</strain>
    </source>
</reference>
<dbReference type="PANTHER" id="PTHR44051:SF21">
    <property type="entry name" value="GLUTATHIONE S-TRANSFERASE FAMILY PROTEIN"/>
    <property type="match status" value="1"/>
</dbReference>
<dbReference type="InterPro" id="IPR004045">
    <property type="entry name" value="Glutathione_S-Trfase_N"/>
</dbReference>
<dbReference type="SFLD" id="SFLDS00019">
    <property type="entry name" value="Glutathione_Transferase_(cytos"/>
    <property type="match status" value="1"/>
</dbReference>
<evidence type="ECO:0000259" key="1">
    <source>
        <dbReference type="PROSITE" id="PS50404"/>
    </source>
</evidence>
<dbReference type="Gene3D" id="3.40.30.10">
    <property type="entry name" value="Glutaredoxin"/>
    <property type="match status" value="1"/>
</dbReference>
<evidence type="ECO:0000313" key="3">
    <source>
        <dbReference type="Proteomes" id="UP001055125"/>
    </source>
</evidence>
<keyword evidence="3" id="KW-1185">Reference proteome</keyword>
<gene>
    <name evidence="2" type="ORF">OCOJLMKI_1182</name>
</gene>
<evidence type="ECO:0000313" key="2">
    <source>
        <dbReference type="EMBL" id="GJD93984.1"/>
    </source>
</evidence>
<dbReference type="PROSITE" id="PS50404">
    <property type="entry name" value="GST_NTER"/>
    <property type="match status" value="1"/>
</dbReference>
<dbReference type="Pfam" id="PF13410">
    <property type="entry name" value="GST_C_2"/>
    <property type="match status" value="1"/>
</dbReference>
<feature type="domain" description="GST N-terminal" evidence="1">
    <location>
        <begin position="1"/>
        <end position="48"/>
    </location>
</feature>
<dbReference type="InterPro" id="IPR036282">
    <property type="entry name" value="Glutathione-S-Trfase_C_sf"/>
</dbReference>
<accession>A0ABQ4RTE7</accession>